<proteinExistence type="predicted"/>
<feature type="transmembrane region" description="Helical" evidence="1">
    <location>
        <begin position="12"/>
        <end position="32"/>
    </location>
</feature>
<keyword evidence="1" id="KW-0812">Transmembrane</keyword>
<evidence type="ECO:0000313" key="2">
    <source>
        <dbReference type="EMBL" id="RDS83103.1"/>
    </source>
</evidence>
<dbReference type="AlphaFoldDB" id="A0A370X3V3"/>
<evidence type="ECO:0000256" key="1">
    <source>
        <dbReference type="SAM" id="Phobius"/>
    </source>
</evidence>
<feature type="transmembrane region" description="Helical" evidence="1">
    <location>
        <begin position="117"/>
        <end position="136"/>
    </location>
</feature>
<gene>
    <name evidence="2" type="ORF">DWU98_08230</name>
</gene>
<organism evidence="2 3">
    <name type="scientific">Dyella monticola</name>
    <dbReference type="NCBI Taxonomy" id="1927958"/>
    <lineage>
        <taxon>Bacteria</taxon>
        <taxon>Pseudomonadati</taxon>
        <taxon>Pseudomonadota</taxon>
        <taxon>Gammaproteobacteria</taxon>
        <taxon>Lysobacterales</taxon>
        <taxon>Rhodanobacteraceae</taxon>
        <taxon>Dyella</taxon>
    </lineage>
</organism>
<comment type="caution">
    <text evidence="2">The sequence shown here is derived from an EMBL/GenBank/DDBJ whole genome shotgun (WGS) entry which is preliminary data.</text>
</comment>
<feature type="transmembrane region" description="Helical" evidence="1">
    <location>
        <begin position="64"/>
        <end position="97"/>
    </location>
</feature>
<keyword evidence="3" id="KW-1185">Reference proteome</keyword>
<protein>
    <submittedName>
        <fullName evidence="2">Uncharacterized protein</fullName>
    </submittedName>
</protein>
<evidence type="ECO:0000313" key="3">
    <source>
        <dbReference type="Proteomes" id="UP000254258"/>
    </source>
</evidence>
<keyword evidence="1" id="KW-0472">Membrane</keyword>
<dbReference type="RefSeq" id="WP_115495049.1">
    <property type="nucleotide sequence ID" value="NZ_QRBE01000003.1"/>
</dbReference>
<name>A0A370X3V3_9GAMM</name>
<dbReference type="EMBL" id="QRBE01000003">
    <property type="protein sequence ID" value="RDS83103.1"/>
    <property type="molecule type" value="Genomic_DNA"/>
</dbReference>
<accession>A0A370X3V3</accession>
<keyword evidence="1" id="KW-1133">Transmembrane helix</keyword>
<dbReference type="Proteomes" id="UP000254258">
    <property type="component" value="Unassembled WGS sequence"/>
</dbReference>
<dbReference type="OrthoDB" id="5959462at2"/>
<sequence>MTVRQIIGEGVALCCAVMLGLAAGAVWLLPTVHFQRPLPWLAVPAGWLLAIAIRQWVHAKKWNAVWLASFATLVACAYSHVLTVAVNLSAALGYGLIEVMRTAGLAMLLELAHLAAGKVDVAWAVAGIVVAAVTALRHSPATTARKEN</sequence>
<feature type="transmembrane region" description="Helical" evidence="1">
    <location>
        <begin position="38"/>
        <end position="57"/>
    </location>
</feature>
<reference evidence="2 3" key="1">
    <citation type="submission" date="2018-07" db="EMBL/GenBank/DDBJ databases">
        <title>Dyella monticola sp. nov. and Dyella psychrodurans sp. nov. isolated from monsoon evergreen broad-leaved forest soil of Dinghu Mountain, China.</title>
        <authorList>
            <person name="Gao Z."/>
            <person name="Qiu L."/>
        </authorList>
    </citation>
    <scope>NUCLEOTIDE SEQUENCE [LARGE SCALE GENOMIC DNA]</scope>
    <source>
        <strain evidence="2 3">4G-K06</strain>
    </source>
</reference>